<proteinExistence type="predicted"/>
<dbReference type="AlphaFoldDB" id="A0A9D7SHY0"/>
<sequence length="207" mass="22688">MRAAIGPLEAPLDTELLGPQGPEIVRLFTRPFLLLHRVSAMYTARTCLLLLFDLGWEARLRAGTTLAALCAELPAQARKPLAWMLPFLATEHLLEREGDSFTLRGEPDLDLVGLREAVEFEAPGHGPNFDLLDGVRAHPALLHRRQGGRGAALRPLPLPAVAHLFPQREPRLLPQQPGGRRKAGFTALPTIASRMWRPPFCAGPSGI</sequence>
<name>A0A9D7SHY0_9BACT</name>
<comment type="caution">
    <text evidence="1">The sequence shown here is derived from an EMBL/GenBank/DDBJ whole genome shotgun (WGS) entry which is preliminary data.</text>
</comment>
<dbReference type="Proteomes" id="UP000886657">
    <property type="component" value="Unassembled WGS sequence"/>
</dbReference>
<organism evidence="1 2">
    <name type="scientific">Candidatus Geothrix skivensis</name>
    <dbReference type="NCBI Taxonomy" id="2954439"/>
    <lineage>
        <taxon>Bacteria</taxon>
        <taxon>Pseudomonadati</taxon>
        <taxon>Acidobacteriota</taxon>
        <taxon>Holophagae</taxon>
        <taxon>Holophagales</taxon>
        <taxon>Holophagaceae</taxon>
        <taxon>Geothrix</taxon>
    </lineage>
</organism>
<protein>
    <submittedName>
        <fullName evidence="1">Uncharacterized protein</fullName>
    </submittedName>
</protein>
<reference evidence="1" key="1">
    <citation type="submission" date="2020-10" db="EMBL/GenBank/DDBJ databases">
        <title>Connecting structure to function with the recovery of over 1000 high-quality activated sludge metagenome-assembled genomes encoding full-length rRNA genes using long-read sequencing.</title>
        <authorList>
            <person name="Singleton C.M."/>
            <person name="Petriglieri F."/>
            <person name="Kristensen J.M."/>
            <person name="Kirkegaard R.H."/>
            <person name="Michaelsen T.Y."/>
            <person name="Andersen M.H."/>
            <person name="Karst S.M."/>
            <person name="Dueholm M.S."/>
            <person name="Nielsen P.H."/>
            <person name="Albertsen M."/>
        </authorList>
    </citation>
    <scope>NUCLEOTIDE SEQUENCE</scope>
    <source>
        <strain evidence="1">Skiv_18-Q3-R9-52_MAXAC.067</strain>
    </source>
</reference>
<gene>
    <name evidence="1" type="ORF">IPP58_15025</name>
</gene>
<evidence type="ECO:0000313" key="1">
    <source>
        <dbReference type="EMBL" id="MBK9797770.1"/>
    </source>
</evidence>
<evidence type="ECO:0000313" key="2">
    <source>
        <dbReference type="Proteomes" id="UP000886657"/>
    </source>
</evidence>
<dbReference type="EMBL" id="JADKIO010000011">
    <property type="protein sequence ID" value="MBK9797770.1"/>
    <property type="molecule type" value="Genomic_DNA"/>
</dbReference>
<accession>A0A9D7SHY0</accession>